<name>A0ABW2UY14_9BACL</name>
<reference evidence="3" key="1">
    <citation type="journal article" date="2019" name="Int. J. Syst. Evol. Microbiol.">
        <title>The Global Catalogue of Microorganisms (GCM) 10K type strain sequencing project: providing services to taxonomists for standard genome sequencing and annotation.</title>
        <authorList>
            <consortium name="The Broad Institute Genomics Platform"/>
            <consortium name="The Broad Institute Genome Sequencing Center for Infectious Disease"/>
            <person name="Wu L."/>
            <person name="Ma J."/>
        </authorList>
    </citation>
    <scope>NUCLEOTIDE SEQUENCE [LARGE SCALE GENOMIC DNA]</scope>
    <source>
        <strain evidence="3">JCM 18657</strain>
    </source>
</reference>
<dbReference type="InterPro" id="IPR016571">
    <property type="entry name" value="Spore_coat_assembly_CotJB"/>
</dbReference>
<dbReference type="PIRSF" id="PIRSF010606">
    <property type="entry name" value="Spore_coat_CotJB"/>
    <property type="match status" value="1"/>
</dbReference>
<comment type="caution">
    <text evidence="2">The sequence shown here is derived from an EMBL/GenBank/DDBJ whole genome shotgun (WGS) entry which is preliminary data.</text>
</comment>
<organism evidence="2 3">
    <name type="scientific">Paenibacillus thermoaerophilus</name>
    <dbReference type="NCBI Taxonomy" id="1215385"/>
    <lineage>
        <taxon>Bacteria</taxon>
        <taxon>Bacillati</taxon>
        <taxon>Bacillota</taxon>
        <taxon>Bacilli</taxon>
        <taxon>Bacillales</taxon>
        <taxon>Paenibacillaceae</taxon>
        <taxon>Paenibacillus</taxon>
    </lineage>
</organism>
<sequence>MKAVDNQYYQMLLEIQTIDFVLVELTLYLDTHPWDTQALQQFNQFAQARKPIVQAFEAAYGPLSGFGTSVEVGETWRWSQTPWPWQV</sequence>
<keyword evidence="2" id="KW-0946">Virion</keyword>
<dbReference type="RefSeq" id="WP_138787823.1">
    <property type="nucleotide sequence ID" value="NZ_JBHTGQ010000002.1"/>
</dbReference>
<evidence type="ECO:0000259" key="1">
    <source>
        <dbReference type="Pfam" id="PF12652"/>
    </source>
</evidence>
<dbReference type="Pfam" id="PF12652">
    <property type="entry name" value="CotJB"/>
    <property type="match status" value="1"/>
</dbReference>
<keyword evidence="3" id="KW-1185">Reference proteome</keyword>
<feature type="domain" description="Protein CotJB" evidence="1">
    <location>
        <begin position="10"/>
        <end position="86"/>
    </location>
</feature>
<dbReference type="InterPro" id="IPR024207">
    <property type="entry name" value="CotJB_dom"/>
</dbReference>
<dbReference type="EMBL" id="JBHTGQ010000002">
    <property type="protein sequence ID" value="MFC7748789.1"/>
    <property type="molecule type" value="Genomic_DNA"/>
</dbReference>
<evidence type="ECO:0000313" key="2">
    <source>
        <dbReference type="EMBL" id="MFC7748789.1"/>
    </source>
</evidence>
<dbReference type="Proteomes" id="UP001596528">
    <property type="component" value="Unassembled WGS sequence"/>
</dbReference>
<evidence type="ECO:0000313" key="3">
    <source>
        <dbReference type="Proteomes" id="UP001596528"/>
    </source>
</evidence>
<protein>
    <submittedName>
        <fullName evidence="2">Spore coat protein CotJB</fullName>
    </submittedName>
</protein>
<proteinExistence type="predicted"/>
<keyword evidence="2" id="KW-0167">Capsid protein</keyword>
<accession>A0ABW2UY14</accession>
<gene>
    <name evidence="2" type="ORF">ACFQWB_02360</name>
</gene>